<dbReference type="InterPro" id="IPR036397">
    <property type="entry name" value="RNaseH_sf"/>
</dbReference>
<feature type="non-terminal residue" evidence="2">
    <location>
        <position position="1"/>
    </location>
</feature>
<evidence type="ECO:0000313" key="3">
    <source>
        <dbReference type="Proteomes" id="UP001215598"/>
    </source>
</evidence>
<dbReference type="Pfam" id="PF00075">
    <property type="entry name" value="RNase_H"/>
    <property type="match status" value="1"/>
</dbReference>
<sequence>KDNTKKLRTLYGPVLSVTSALKVTVHGICQNAGKISASAVAAAYWGPDANLNTSGRVYGAQTSARTELTTVILALQKAPGFKSLNIQTRSEYAIRSVVYYVARNDACGWRCHCVPAPPKLSLSLGHLATAKQTPLYR</sequence>
<evidence type="ECO:0000313" key="2">
    <source>
        <dbReference type="EMBL" id="KAJ7775550.1"/>
    </source>
</evidence>
<gene>
    <name evidence="2" type="ORF">B0H16DRAFT_1407570</name>
</gene>
<dbReference type="GO" id="GO:0003676">
    <property type="term" value="F:nucleic acid binding"/>
    <property type="evidence" value="ECO:0007669"/>
    <property type="project" value="InterPro"/>
</dbReference>
<feature type="domain" description="RNase H type-1" evidence="1">
    <location>
        <begin position="41"/>
        <end position="112"/>
    </location>
</feature>
<accession>A0AAD7K4G6</accession>
<comment type="caution">
    <text evidence="2">The sequence shown here is derived from an EMBL/GenBank/DDBJ whole genome shotgun (WGS) entry which is preliminary data.</text>
</comment>
<dbReference type="SUPFAM" id="SSF53098">
    <property type="entry name" value="Ribonuclease H-like"/>
    <property type="match status" value="1"/>
</dbReference>
<dbReference type="EMBL" id="JARKIB010000010">
    <property type="protein sequence ID" value="KAJ7775550.1"/>
    <property type="molecule type" value="Genomic_DNA"/>
</dbReference>
<organism evidence="2 3">
    <name type="scientific">Mycena metata</name>
    <dbReference type="NCBI Taxonomy" id="1033252"/>
    <lineage>
        <taxon>Eukaryota</taxon>
        <taxon>Fungi</taxon>
        <taxon>Dikarya</taxon>
        <taxon>Basidiomycota</taxon>
        <taxon>Agaricomycotina</taxon>
        <taxon>Agaricomycetes</taxon>
        <taxon>Agaricomycetidae</taxon>
        <taxon>Agaricales</taxon>
        <taxon>Marasmiineae</taxon>
        <taxon>Mycenaceae</taxon>
        <taxon>Mycena</taxon>
    </lineage>
</organism>
<name>A0AAD7K4G6_9AGAR</name>
<dbReference type="GO" id="GO:0004523">
    <property type="term" value="F:RNA-DNA hybrid ribonuclease activity"/>
    <property type="evidence" value="ECO:0007669"/>
    <property type="project" value="InterPro"/>
</dbReference>
<protein>
    <recommendedName>
        <fullName evidence="1">RNase H type-1 domain-containing protein</fullName>
    </recommendedName>
</protein>
<proteinExistence type="predicted"/>
<dbReference type="AlphaFoldDB" id="A0AAD7K4G6"/>
<keyword evidence="3" id="KW-1185">Reference proteome</keyword>
<reference evidence="2" key="1">
    <citation type="submission" date="2023-03" db="EMBL/GenBank/DDBJ databases">
        <title>Massive genome expansion in bonnet fungi (Mycena s.s.) driven by repeated elements and novel gene families across ecological guilds.</title>
        <authorList>
            <consortium name="Lawrence Berkeley National Laboratory"/>
            <person name="Harder C.B."/>
            <person name="Miyauchi S."/>
            <person name="Viragh M."/>
            <person name="Kuo A."/>
            <person name="Thoen E."/>
            <person name="Andreopoulos B."/>
            <person name="Lu D."/>
            <person name="Skrede I."/>
            <person name="Drula E."/>
            <person name="Henrissat B."/>
            <person name="Morin E."/>
            <person name="Kohler A."/>
            <person name="Barry K."/>
            <person name="LaButti K."/>
            <person name="Morin E."/>
            <person name="Salamov A."/>
            <person name="Lipzen A."/>
            <person name="Mereny Z."/>
            <person name="Hegedus B."/>
            <person name="Baldrian P."/>
            <person name="Stursova M."/>
            <person name="Weitz H."/>
            <person name="Taylor A."/>
            <person name="Grigoriev I.V."/>
            <person name="Nagy L.G."/>
            <person name="Martin F."/>
            <person name="Kauserud H."/>
        </authorList>
    </citation>
    <scope>NUCLEOTIDE SEQUENCE</scope>
    <source>
        <strain evidence="2">CBHHK182m</strain>
    </source>
</reference>
<dbReference type="InterPro" id="IPR012337">
    <property type="entry name" value="RNaseH-like_sf"/>
</dbReference>
<evidence type="ECO:0000259" key="1">
    <source>
        <dbReference type="Pfam" id="PF00075"/>
    </source>
</evidence>
<dbReference type="InterPro" id="IPR002156">
    <property type="entry name" value="RNaseH_domain"/>
</dbReference>
<dbReference type="Gene3D" id="3.30.420.10">
    <property type="entry name" value="Ribonuclease H-like superfamily/Ribonuclease H"/>
    <property type="match status" value="1"/>
</dbReference>
<dbReference type="Proteomes" id="UP001215598">
    <property type="component" value="Unassembled WGS sequence"/>
</dbReference>